<dbReference type="Gene3D" id="2.40.170.20">
    <property type="entry name" value="TonB-dependent receptor, beta-barrel domain"/>
    <property type="match status" value="1"/>
</dbReference>
<feature type="signal peptide" evidence="9">
    <location>
        <begin position="1"/>
        <end position="21"/>
    </location>
</feature>
<dbReference type="InterPro" id="IPR037066">
    <property type="entry name" value="Plug_dom_sf"/>
</dbReference>
<feature type="chain" id="PRO_5035320899" evidence="9">
    <location>
        <begin position="22"/>
        <end position="623"/>
    </location>
</feature>
<dbReference type="PROSITE" id="PS52016">
    <property type="entry name" value="TONB_DEPENDENT_REC_3"/>
    <property type="match status" value="1"/>
</dbReference>
<accession>A0A8J6Q642</accession>
<proteinExistence type="inferred from homology"/>
<feature type="domain" description="TonB-dependent receptor plug" evidence="10">
    <location>
        <begin position="51"/>
        <end position="155"/>
    </location>
</feature>
<keyword evidence="6 8" id="KW-0472">Membrane</keyword>
<comment type="similarity">
    <text evidence="8">Belongs to the TonB-dependent receptor family.</text>
</comment>
<evidence type="ECO:0000256" key="4">
    <source>
        <dbReference type="ARBA" id="ARBA00022692"/>
    </source>
</evidence>
<evidence type="ECO:0000256" key="7">
    <source>
        <dbReference type="ARBA" id="ARBA00023237"/>
    </source>
</evidence>
<keyword evidence="4 8" id="KW-0812">Transmembrane</keyword>
<dbReference type="GO" id="GO:0009279">
    <property type="term" value="C:cell outer membrane"/>
    <property type="evidence" value="ECO:0007669"/>
    <property type="project" value="UniProtKB-SubCell"/>
</dbReference>
<evidence type="ECO:0000256" key="9">
    <source>
        <dbReference type="SAM" id="SignalP"/>
    </source>
</evidence>
<reference evidence="11 12" key="1">
    <citation type="journal article" date="2018" name="J. Microbiol.">
        <title>Aestuariibaculum marinum sp. nov., a marine bacterium isolated from seawater in South Korea.</title>
        <authorList>
            <person name="Choi J."/>
            <person name="Lee D."/>
            <person name="Jang J.H."/>
            <person name="Cha S."/>
            <person name="Seo T."/>
        </authorList>
    </citation>
    <scope>NUCLEOTIDE SEQUENCE [LARGE SCALE GENOMIC DNA]</scope>
    <source>
        <strain evidence="11 12">IP7</strain>
    </source>
</reference>
<evidence type="ECO:0000256" key="5">
    <source>
        <dbReference type="ARBA" id="ARBA00022729"/>
    </source>
</evidence>
<evidence type="ECO:0000256" key="2">
    <source>
        <dbReference type="ARBA" id="ARBA00022448"/>
    </source>
</evidence>
<dbReference type="EMBL" id="JACVXD010000010">
    <property type="protein sequence ID" value="MBD0825069.1"/>
    <property type="molecule type" value="Genomic_DNA"/>
</dbReference>
<dbReference type="PANTHER" id="PTHR30069:SF29">
    <property type="entry name" value="HEMOGLOBIN AND HEMOGLOBIN-HAPTOGLOBIN-BINDING PROTEIN 1-RELATED"/>
    <property type="match status" value="1"/>
</dbReference>
<dbReference type="InterPro" id="IPR012910">
    <property type="entry name" value="Plug_dom"/>
</dbReference>
<dbReference type="InterPro" id="IPR039426">
    <property type="entry name" value="TonB-dep_rcpt-like"/>
</dbReference>
<dbReference type="CDD" id="cd01347">
    <property type="entry name" value="ligand_gated_channel"/>
    <property type="match status" value="1"/>
</dbReference>
<dbReference type="Gene3D" id="2.170.130.10">
    <property type="entry name" value="TonB-dependent receptor, plug domain"/>
    <property type="match status" value="1"/>
</dbReference>
<keyword evidence="11" id="KW-0675">Receptor</keyword>
<keyword evidence="2 8" id="KW-0813">Transport</keyword>
<gene>
    <name evidence="11" type="ORF">ICJ85_13685</name>
</gene>
<comment type="subcellular location">
    <subcellularLocation>
        <location evidence="1 8">Cell outer membrane</location>
        <topology evidence="1 8">Multi-pass membrane protein</topology>
    </subcellularLocation>
</comment>
<comment type="caution">
    <text evidence="11">The sequence shown here is derived from an EMBL/GenBank/DDBJ whole genome shotgun (WGS) entry which is preliminary data.</text>
</comment>
<dbReference type="SUPFAM" id="SSF56935">
    <property type="entry name" value="Porins"/>
    <property type="match status" value="1"/>
</dbReference>
<dbReference type="PANTHER" id="PTHR30069">
    <property type="entry name" value="TONB-DEPENDENT OUTER MEMBRANE RECEPTOR"/>
    <property type="match status" value="1"/>
</dbReference>
<evidence type="ECO:0000313" key="12">
    <source>
        <dbReference type="Proteomes" id="UP000621516"/>
    </source>
</evidence>
<dbReference type="GO" id="GO:0044718">
    <property type="term" value="P:siderophore transmembrane transport"/>
    <property type="evidence" value="ECO:0007669"/>
    <property type="project" value="TreeGrafter"/>
</dbReference>
<dbReference type="AlphaFoldDB" id="A0A8J6Q642"/>
<keyword evidence="5 9" id="KW-0732">Signal</keyword>
<evidence type="ECO:0000256" key="3">
    <source>
        <dbReference type="ARBA" id="ARBA00022452"/>
    </source>
</evidence>
<dbReference type="InterPro" id="IPR036942">
    <property type="entry name" value="Beta-barrel_TonB_sf"/>
</dbReference>
<evidence type="ECO:0000313" key="11">
    <source>
        <dbReference type="EMBL" id="MBD0825069.1"/>
    </source>
</evidence>
<evidence type="ECO:0000256" key="1">
    <source>
        <dbReference type="ARBA" id="ARBA00004571"/>
    </source>
</evidence>
<dbReference type="Proteomes" id="UP000621516">
    <property type="component" value="Unassembled WGS sequence"/>
</dbReference>
<organism evidence="11 12">
    <name type="scientific">Aestuariibaculum marinum</name>
    <dbReference type="NCBI Taxonomy" id="2683592"/>
    <lineage>
        <taxon>Bacteria</taxon>
        <taxon>Pseudomonadati</taxon>
        <taxon>Bacteroidota</taxon>
        <taxon>Flavobacteriia</taxon>
        <taxon>Flavobacteriales</taxon>
        <taxon>Flavobacteriaceae</taxon>
    </lineage>
</organism>
<evidence type="ECO:0000256" key="6">
    <source>
        <dbReference type="ARBA" id="ARBA00023136"/>
    </source>
</evidence>
<evidence type="ECO:0000256" key="8">
    <source>
        <dbReference type="PROSITE-ProRule" id="PRU01360"/>
    </source>
</evidence>
<dbReference type="Pfam" id="PF07715">
    <property type="entry name" value="Plug"/>
    <property type="match status" value="1"/>
</dbReference>
<protein>
    <submittedName>
        <fullName evidence="11">TonB-dependent receptor</fullName>
    </submittedName>
</protein>
<dbReference type="GO" id="GO:0015344">
    <property type="term" value="F:siderophore uptake transmembrane transporter activity"/>
    <property type="evidence" value="ECO:0007669"/>
    <property type="project" value="TreeGrafter"/>
</dbReference>
<keyword evidence="12" id="KW-1185">Reference proteome</keyword>
<keyword evidence="7 8" id="KW-0998">Cell outer membrane</keyword>
<name>A0A8J6Q642_9FLAO</name>
<evidence type="ECO:0000259" key="10">
    <source>
        <dbReference type="Pfam" id="PF07715"/>
    </source>
</evidence>
<keyword evidence="3 8" id="KW-1134">Transmembrane beta strand</keyword>
<dbReference type="RefSeq" id="WP_188224364.1">
    <property type="nucleotide sequence ID" value="NZ_JACVXD010000010.1"/>
</dbReference>
<sequence>MNKKTNVFGILCLGISMVGFAQQNKDVATIEQLDEIVISDSRFELKREHSGKTVIKISRQEIENNQGKNIAELINTKSGIEINGSRSVEGQNLGYYVRGGSTRQVLILIDGIAVNDPSLVSNEFDLRLFDLNTVESIEIIKGAASTLYGNAAATAVISITTKKASSNTVSGNFMSVIGTNQSQDDSDYNPSSFTNHVSVNGTANKFNYLASFGNRFVDGLSAAKSDNPEKDAFNRFNTNVKLGYTFSDAFDISAFASYDKLKTDIDGFPAPSYTLADTDDEYHSEQTRVGVSPKLTYANGSIQVNAAYSKIDRESISDYTTTNEAESFVVDAFNKYVFNEMFYTIAGLNYTEYKSLFADEESYTNTDPYLNAVYVSPLGLNINAGARLNNHSEYGSHLVYNLNPSFTMSLSEGYVKAFGSYATSFIAPNLSQLFGYYGANLDLEPEENLTMEGGLEINTEKGVRLSALYFHRDEENTIIYTTGYENATTDAKVQGFEVEAEVKPCNAVVFTANYTFTELIDGTRLRLPKHKANAGLAYNFSANTYASLNYQFVDSRMDTDFSTYQNVDLDSFSLVDLYFSHKLLENRLKLFVGVTNLFNEDYIEVMGYTTKGRNVNLGLNINL</sequence>